<feature type="transmembrane region" description="Helical" evidence="1">
    <location>
        <begin position="210"/>
        <end position="229"/>
    </location>
</feature>
<evidence type="ECO:0000256" key="1">
    <source>
        <dbReference type="SAM" id="Phobius"/>
    </source>
</evidence>
<name>A0ABY3VQ67_9MYCO</name>
<keyword evidence="1" id="KW-1133">Transmembrane helix</keyword>
<feature type="transmembrane region" description="Helical" evidence="1">
    <location>
        <begin position="146"/>
        <end position="168"/>
    </location>
</feature>
<evidence type="ECO:0008006" key="4">
    <source>
        <dbReference type="Google" id="ProtNLM"/>
    </source>
</evidence>
<feature type="transmembrane region" description="Helical" evidence="1">
    <location>
        <begin position="31"/>
        <end position="51"/>
    </location>
</feature>
<dbReference type="RefSeq" id="WP_240263343.1">
    <property type="nucleotide sequence ID" value="NZ_CP092488.2"/>
</dbReference>
<evidence type="ECO:0000313" key="3">
    <source>
        <dbReference type="Proteomes" id="UP001055336"/>
    </source>
</evidence>
<organism evidence="2 3">
    <name type="scientific">Mycobacterium paraterrae</name>
    <dbReference type="NCBI Taxonomy" id="577492"/>
    <lineage>
        <taxon>Bacteria</taxon>
        <taxon>Bacillati</taxon>
        <taxon>Actinomycetota</taxon>
        <taxon>Actinomycetes</taxon>
        <taxon>Mycobacteriales</taxon>
        <taxon>Mycobacteriaceae</taxon>
        <taxon>Mycobacterium</taxon>
    </lineage>
</organism>
<evidence type="ECO:0000313" key="2">
    <source>
        <dbReference type="EMBL" id="UMB71594.1"/>
    </source>
</evidence>
<proteinExistence type="predicted"/>
<feature type="transmembrane region" description="Helical" evidence="1">
    <location>
        <begin position="71"/>
        <end position="89"/>
    </location>
</feature>
<feature type="transmembrane region" description="Helical" evidence="1">
    <location>
        <begin position="6"/>
        <end position="24"/>
    </location>
</feature>
<keyword evidence="3" id="KW-1185">Reference proteome</keyword>
<gene>
    <name evidence="2" type="ORF">MKK62_10335</name>
</gene>
<accession>A0ABY3VQ67</accession>
<sequence length="246" mass="26957">MALSALIIVTLACIGWSLWIRRFTWSCRWEVAATLNIALQGLAVVLMSPLAANTLGVALHDLTGVWNLQSYIGHDSYIVAASAIVYNALGRVADDGALQRSFTQYVERPATLCIPLLLAAFTLSRGSKVYTRDFFALPTDFWLSVYWLTLCITLSYLLVFGSRALLVLRQDPRSRNMANLYLIASACGVGACAVRIITALVPVFQNEATAAMVWFFACACGAGFALTSAQSWRQKVRWFSRPTVGG</sequence>
<protein>
    <recommendedName>
        <fullName evidence="4">GP55 protein</fullName>
    </recommendedName>
</protein>
<reference evidence="2" key="1">
    <citation type="submission" date="2022-08" db="EMBL/GenBank/DDBJ databases">
        <title>Whole genome sequencing of non-tuberculosis mycobacteria type-strains.</title>
        <authorList>
            <person name="Igarashi Y."/>
            <person name="Osugi A."/>
            <person name="Mitarai S."/>
        </authorList>
    </citation>
    <scope>NUCLEOTIDE SEQUENCE</scope>
    <source>
        <strain evidence="2">DSM 45127</strain>
    </source>
</reference>
<feature type="transmembrane region" description="Helical" evidence="1">
    <location>
        <begin position="110"/>
        <end position="126"/>
    </location>
</feature>
<dbReference type="EMBL" id="CP092488">
    <property type="protein sequence ID" value="UMB71594.1"/>
    <property type="molecule type" value="Genomic_DNA"/>
</dbReference>
<feature type="transmembrane region" description="Helical" evidence="1">
    <location>
        <begin position="180"/>
        <end position="204"/>
    </location>
</feature>
<dbReference type="Proteomes" id="UP001055336">
    <property type="component" value="Chromosome"/>
</dbReference>
<keyword evidence="1" id="KW-0812">Transmembrane</keyword>
<keyword evidence="1" id="KW-0472">Membrane</keyword>